<dbReference type="Proteomes" id="UP000548355">
    <property type="component" value="Unassembled WGS sequence"/>
</dbReference>
<accession>A0A7Y6RP54</accession>
<name>A0A7Y6RP54_STRSU</name>
<proteinExistence type="predicted"/>
<comment type="caution">
    <text evidence="1">The sequence shown here is derived from an EMBL/GenBank/DDBJ whole genome shotgun (WGS) entry which is preliminary data.</text>
</comment>
<evidence type="ECO:0000313" key="2">
    <source>
        <dbReference type="Proteomes" id="UP000548355"/>
    </source>
</evidence>
<dbReference type="AlphaFoldDB" id="A0A7Y6RP54"/>
<evidence type="ECO:0000313" key="1">
    <source>
        <dbReference type="EMBL" id="NVH36257.1"/>
    </source>
</evidence>
<evidence type="ECO:0008006" key="3">
    <source>
        <dbReference type="Google" id="ProtNLM"/>
    </source>
</evidence>
<sequence>MAKEHYEVTSVFPAGWIVNGKKLTEPIEMSAEELRKSEVYPPENSSVYDIFKKINEERWEETRKDGNKAND</sequence>
<gene>
    <name evidence="1" type="ORF">HU146_03135</name>
</gene>
<organism evidence="1 2">
    <name type="scientific">Streptococcus suis</name>
    <dbReference type="NCBI Taxonomy" id="1307"/>
    <lineage>
        <taxon>Bacteria</taxon>
        <taxon>Bacillati</taxon>
        <taxon>Bacillota</taxon>
        <taxon>Bacilli</taxon>
        <taxon>Lactobacillales</taxon>
        <taxon>Streptococcaceae</taxon>
        <taxon>Streptococcus</taxon>
    </lineage>
</organism>
<reference evidence="1 2" key="1">
    <citation type="submission" date="2020-06" db="EMBL/GenBank/DDBJ databases">
        <title>Pan-genome analysis of Streptococcus suis serotype 2 revealed genomic diversity among strains of different virulence.</title>
        <authorList>
            <person name="Guo G."/>
            <person name="Zhang W."/>
        </authorList>
    </citation>
    <scope>NUCLEOTIDE SEQUENCE [LARGE SCALE GENOMIC DNA]</scope>
    <source>
        <strain evidence="1 2">ZJ92091101</strain>
    </source>
</reference>
<dbReference type="RefSeq" id="WP_024409205.1">
    <property type="nucleotide sequence ID" value="NZ_BCCO01000027.1"/>
</dbReference>
<protein>
    <recommendedName>
        <fullName evidence="3">Phage protein</fullName>
    </recommendedName>
</protein>
<dbReference type="EMBL" id="JABXEU010000007">
    <property type="protein sequence ID" value="NVH36257.1"/>
    <property type="molecule type" value="Genomic_DNA"/>
</dbReference>